<feature type="compositionally biased region" description="Basic residues" evidence="1">
    <location>
        <begin position="349"/>
        <end position="361"/>
    </location>
</feature>
<dbReference type="EMBL" id="AHKC01015368">
    <property type="protein sequence ID" value="EKF28639.1"/>
    <property type="molecule type" value="Genomic_DNA"/>
</dbReference>
<gene>
    <name evidence="2" type="ORF">MOQ_007606</name>
</gene>
<organism evidence="2 3">
    <name type="scientific">Trypanosoma cruzi marinkellei</name>
    <dbReference type="NCBI Taxonomy" id="85056"/>
    <lineage>
        <taxon>Eukaryota</taxon>
        <taxon>Discoba</taxon>
        <taxon>Euglenozoa</taxon>
        <taxon>Kinetoplastea</taxon>
        <taxon>Metakinetoplastina</taxon>
        <taxon>Trypanosomatida</taxon>
        <taxon>Trypanosomatidae</taxon>
        <taxon>Trypanosoma</taxon>
        <taxon>Schizotrypanum</taxon>
    </lineage>
</organism>
<feature type="compositionally biased region" description="Gly residues" evidence="1">
    <location>
        <begin position="366"/>
        <end position="375"/>
    </location>
</feature>
<proteinExistence type="predicted"/>
<accession>K2MSM8</accession>
<feature type="region of interest" description="Disordered" evidence="1">
    <location>
        <begin position="278"/>
        <end position="312"/>
    </location>
</feature>
<reference evidence="2 3" key="1">
    <citation type="journal article" date="2012" name="BMC Genomics">
        <title>Comparative genomic analysis of human infective Trypanosoma cruzi lineages with the bat-restricted subspecies T. cruzi marinkellei.</title>
        <authorList>
            <person name="Franzen O."/>
            <person name="Talavera-Lopez C."/>
            <person name="Ochaya S."/>
            <person name="Butler C.E."/>
            <person name="Messenger L.A."/>
            <person name="Lewis M.D."/>
            <person name="Llewellyn M.S."/>
            <person name="Marinkelle C.J."/>
            <person name="Tyler K.M."/>
            <person name="Miles M.A."/>
            <person name="Andersson B."/>
        </authorList>
    </citation>
    <scope>NUCLEOTIDE SEQUENCE [LARGE SCALE GENOMIC DNA]</scope>
    <source>
        <strain evidence="2 3">B7</strain>
    </source>
</reference>
<evidence type="ECO:0000313" key="3">
    <source>
        <dbReference type="Proteomes" id="UP000007350"/>
    </source>
</evidence>
<dbReference type="OrthoDB" id="243635at2759"/>
<protein>
    <submittedName>
        <fullName evidence="2">Uncharacterized protein</fullName>
    </submittedName>
</protein>
<comment type="caution">
    <text evidence="2">The sequence shown here is derived from an EMBL/GenBank/DDBJ whole genome shotgun (WGS) entry which is preliminary data.</text>
</comment>
<evidence type="ECO:0000256" key="1">
    <source>
        <dbReference type="SAM" id="MobiDB-lite"/>
    </source>
</evidence>
<sequence>WKGNATNCFSIQLPNIHCHTFTKNHRLNKSRRRSMSTLIRGEYTPCPSQPQCLTPVLPPTPISSSSNTWVLVDPSHIESPRTLFDESFSASVPPAVFTANQTIRSSSAGSNLTCEVHQLEDFSSGWSILSNKQSQLQSGHDLCDLVTPEHSFSNNSLINRKNLDDSQSGESNDEIDQYGLYNNSMPFAFREYPCVKNLRRRTTLPFRKCSGFYCPTSISCLAFHFTYLSEMGNGGAAYTLFRNVVHPMGAWHWREKIPSESSDGPSPEMSVETMPVHTHAKGWDGNSKNEPNINHHSEDATGENSSNCSNDPSGEETSMVSFFFCMPFLRFVLKTIAMMASRNENVSRRNGHRRRRGRHFRQGGSSSSGGGGGGKSNTRPCLGERIFGEMEALVTCALHGIIVFML</sequence>
<feature type="region of interest" description="Disordered" evidence="1">
    <location>
        <begin position="344"/>
        <end position="378"/>
    </location>
</feature>
<feature type="compositionally biased region" description="Polar residues" evidence="1">
    <location>
        <begin position="302"/>
        <end position="312"/>
    </location>
</feature>
<evidence type="ECO:0000313" key="2">
    <source>
        <dbReference type="EMBL" id="EKF28639.1"/>
    </source>
</evidence>
<dbReference type="AlphaFoldDB" id="K2MSM8"/>
<dbReference type="Proteomes" id="UP000007350">
    <property type="component" value="Unassembled WGS sequence"/>
</dbReference>
<feature type="non-terminal residue" evidence="2">
    <location>
        <position position="1"/>
    </location>
</feature>
<keyword evidence="3" id="KW-1185">Reference proteome</keyword>
<name>K2MSM8_TRYCR</name>